<dbReference type="Gene3D" id="3.30.450.20">
    <property type="entry name" value="PAS domain"/>
    <property type="match status" value="1"/>
</dbReference>
<dbReference type="AlphaFoldDB" id="A0A0R0AS23"/>
<evidence type="ECO:0000256" key="3">
    <source>
        <dbReference type="PROSITE-ProRule" id="PRU00284"/>
    </source>
</evidence>
<dbReference type="GO" id="GO:0004888">
    <property type="term" value="F:transmembrane signaling receptor activity"/>
    <property type="evidence" value="ECO:0007669"/>
    <property type="project" value="TreeGrafter"/>
</dbReference>
<dbReference type="Pfam" id="PF13188">
    <property type="entry name" value="PAS_8"/>
    <property type="match status" value="1"/>
</dbReference>
<dbReference type="SUPFAM" id="SSF58104">
    <property type="entry name" value="Methyl-accepting chemotaxis protein (MCP) signaling domain"/>
    <property type="match status" value="1"/>
</dbReference>
<comment type="similarity">
    <text evidence="2">Belongs to the methyl-accepting chemotaxis (MCP) protein family.</text>
</comment>
<dbReference type="InterPro" id="IPR051310">
    <property type="entry name" value="MCP_chemotaxis"/>
</dbReference>
<keyword evidence="1" id="KW-0488">Methylation</keyword>
<keyword evidence="4" id="KW-0812">Transmembrane</keyword>
<dbReference type="PANTHER" id="PTHR43531:SF14">
    <property type="entry name" value="METHYL-ACCEPTING CHEMOTAXIS PROTEIN I-RELATED"/>
    <property type="match status" value="1"/>
</dbReference>
<organism evidence="6 7">
    <name type="scientific">Stenotrophomonas pictorum JCM 9942</name>
    <dbReference type="NCBI Taxonomy" id="1236960"/>
    <lineage>
        <taxon>Bacteria</taxon>
        <taxon>Pseudomonadati</taxon>
        <taxon>Pseudomonadota</taxon>
        <taxon>Gammaproteobacteria</taxon>
        <taxon>Lysobacterales</taxon>
        <taxon>Lysobacteraceae</taxon>
        <taxon>Stenotrophomonas</taxon>
    </lineage>
</organism>
<dbReference type="EMBL" id="LLXS01000007">
    <property type="protein sequence ID" value="KRG44510.1"/>
    <property type="molecule type" value="Genomic_DNA"/>
</dbReference>
<dbReference type="GO" id="GO:0007165">
    <property type="term" value="P:signal transduction"/>
    <property type="evidence" value="ECO:0007669"/>
    <property type="project" value="UniProtKB-KW"/>
</dbReference>
<feature type="transmembrane region" description="Helical" evidence="4">
    <location>
        <begin position="73"/>
        <end position="91"/>
    </location>
</feature>
<evidence type="ECO:0000256" key="4">
    <source>
        <dbReference type="SAM" id="Phobius"/>
    </source>
</evidence>
<dbReference type="RefSeq" id="WP_057505694.1">
    <property type="nucleotide sequence ID" value="NZ_LLXS01000007.1"/>
</dbReference>
<accession>A0A0R0AS23</accession>
<gene>
    <name evidence="6" type="ORF">ARC78_05010</name>
</gene>
<dbReference type="InterPro" id="IPR003660">
    <property type="entry name" value="HAMP_dom"/>
</dbReference>
<dbReference type="CDD" id="cd11386">
    <property type="entry name" value="MCP_signal"/>
    <property type="match status" value="1"/>
</dbReference>
<sequence>MPARPHTSAPARDAYYQQLACAADRLFLLLGLILGAASLGIAAWNGSWLPFAAISAPSLVLMAVQLRLAPGSLLSRVTVALVLMALVAATIQQTQGLVEMHFGVFVVIALLLFYRDWIPVAVAAAAIAVHHLGFYWMQTRGLPVRAFTPGSGTGIVLLHALYVVVEAGFVCVMAIQLRRQVLTLGASPEQLRAVVDALAAGDTSSSATAAIQAAPGTLADGVLRMDTQLRAQRAQEQALNHENAQIRASLDASRTGMMIADDDHIIRYVNRSVVALLRNQQETLRKAFPGFDVDNLVGSSIHRFHANPGRIRAMLDAMQQPHYGRIQIGGVHFSQAVTPVLDAAGTRIGFAVEWHDRTQEIELEDSVATLVGAAAQGDLGRRLQPVAEPGFIRTLTTGINQLLDTLAGATGEIRQMLSALAQVNLDHRIERDYAGDFEAMKRDANLTAQRLADIVDRIKQCSGAINTAAREIAVGNTDLSGRTEQQAANLEETAASMEELTSTVRANADSARHANQLAIGAADVAARGGQVVGQVVNTMQAIEQSSHRIAEIISVIDGIAFQTNILALNAAVEAARAGEQGRGFAVVASEVRTLAQRSATAAREIKSLIDDSMTKVDDGAALVAQAGSTMAEIVGSVQQVTDIMARISAASQEQSTGIEQVNHTVIQMDETTQQNAALVEEATAAARTLEQQADALADAVSVFRYGGTADDHPSSARRVASY</sequence>
<dbReference type="SMART" id="SM00283">
    <property type="entry name" value="MA"/>
    <property type="match status" value="1"/>
</dbReference>
<proteinExistence type="inferred from homology"/>
<dbReference type="SUPFAM" id="SSF55785">
    <property type="entry name" value="PYP-like sensor domain (PAS domain)"/>
    <property type="match status" value="1"/>
</dbReference>
<feature type="transmembrane region" description="Helical" evidence="4">
    <location>
        <begin position="120"/>
        <end position="137"/>
    </location>
</feature>
<protein>
    <submittedName>
        <fullName evidence="6">Chemotaxis protein</fullName>
    </submittedName>
</protein>
<evidence type="ECO:0000313" key="7">
    <source>
        <dbReference type="Proteomes" id="UP000050836"/>
    </source>
</evidence>
<dbReference type="GO" id="GO:0006935">
    <property type="term" value="P:chemotaxis"/>
    <property type="evidence" value="ECO:0007669"/>
    <property type="project" value="TreeGrafter"/>
</dbReference>
<keyword evidence="3" id="KW-0807">Transducer</keyword>
<feature type="transmembrane region" description="Helical" evidence="4">
    <location>
        <begin position="157"/>
        <end position="175"/>
    </location>
</feature>
<dbReference type="Gene3D" id="1.10.287.950">
    <property type="entry name" value="Methyl-accepting chemotaxis protein"/>
    <property type="match status" value="1"/>
</dbReference>
<dbReference type="InterPro" id="IPR035965">
    <property type="entry name" value="PAS-like_dom_sf"/>
</dbReference>
<evidence type="ECO:0000259" key="5">
    <source>
        <dbReference type="PROSITE" id="PS50111"/>
    </source>
</evidence>
<evidence type="ECO:0000256" key="2">
    <source>
        <dbReference type="ARBA" id="ARBA00029447"/>
    </source>
</evidence>
<feature type="transmembrane region" description="Helical" evidence="4">
    <location>
        <begin position="97"/>
        <end position="113"/>
    </location>
</feature>
<dbReference type="InterPro" id="IPR000014">
    <property type="entry name" value="PAS"/>
</dbReference>
<dbReference type="InterPro" id="IPR004089">
    <property type="entry name" value="MCPsignal_dom"/>
</dbReference>
<feature type="transmembrane region" description="Helical" evidence="4">
    <location>
        <begin position="26"/>
        <end position="42"/>
    </location>
</feature>
<dbReference type="Pfam" id="PF00015">
    <property type="entry name" value="MCPsignal"/>
    <property type="match status" value="1"/>
</dbReference>
<evidence type="ECO:0000313" key="6">
    <source>
        <dbReference type="EMBL" id="KRG44510.1"/>
    </source>
</evidence>
<keyword evidence="4" id="KW-0472">Membrane</keyword>
<dbReference type="PROSITE" id="PS50111">
    <property type="entry name" value="CHEMOTAXIS_TRANSDUC_2"/>
    <property type="match status" value="1"/>
</dbReference>
<dbReference type="GO" id="GO:0005886">
    <property type="term" value="C:plasma membrane"/>
    <property type="evidence" value="ECO:0007669"/>
    <property type="project" value="TreeGrafter"/>
</dbReference>
<comment type="caution">
    <text evidence="6">The sequence shown here is derived from an EMBL/GenBank/DDBJ whole genome shotgun (WGS) entry which is preliminary data.</text>
</comment>
<feature type="domain" description="Methyl-accepting transducer" evidence="5">
    <location>
        <begin position="461"/>
        <end position="690"/>
    </location>
</feature>
<evidence type="ECO:0000256" key="1">
    <source>
        <dbReference type="ARBA" id="ARBA00022481"/>
    </source>
</evidence>
<name>A0A0R0AS23_9GAMM</name>
<reference evidence="6 7" key="1">
    <citation type="submission" date="2015-10" db="EMBL/GenBank/DDBJ databases">
        <title>Genome sequencing and analysis of members of genus Stenotrophomonas.</title>
        <authorList>
            <person name="Patil P.P."/>
            <person name="Midha S."/>
            <person name="Patil P.B."/>
        </authorList>
    </citation>
    <scope>NUCLEOTIDE SEQUENCE [LARGE SCALE GENOMIC DNA]</scope>
    <source>
        <strain evidence="6 7">JCM 9942</strain>
    </source>
</reference>
<keyword evidence="4" id="KW-1133">Transmembrane helix</keyword>
<dbReference type="Proteomes" id="UP000050836">
    <property type="component" value="Unassembled WGS sequence"/>
</dbReference>
<keyword evidence="7" id="KW-1185">Reference proteome</keyword>
<dbReference type="PANTHER" id="PTHR43531">
    <property type="entry name" value="PROTEIN ICFG"/>
    <property type="match status" value="1"/>
</dbReference>
<dbReference type="FunFam" id="1.10.287.950:FF:000002">
    <property type="entry name" value="Methyl-accepting chemotaxis protein"/>
    <property type="match status" value="1"/>
</dbReference>
<dbReference type="Pfam" id="PF18947">
    <property type="entry name" value="HAMP_2"/>
    <property type="match status" value="1"/>
</dbReference>